<dbReference type="GO" id="GO:0003725">
    <property type="term" value="F:double-stranded RNA binding"/>
    <property type="evidence" value="ECO:0007669"/>
    <property type="project" value="TreeGrafter"/>
</dbReference>
<dbReference type="GO" id="GO:0005681">
    <property type="term" value="C:spliceosomal complex"/>
    <property type="evidence" value="ECO:0007669"/>
    <property type="project" value="UniProtKB-KW"/>
</dbReference>
<reference evidence="13" key="1">
    <citation type="journal article" date="2023" name="Science">
        <title>Elucidation of the pathway for biosynthesis of saponin adjuvants from the soapbark tree.</title>
        <authorList>
            <person name="Reed J."/>
            <person name="Orme A."/>
            <person name="El-Demerdash A."/>
            <person name="Owen C."/>
            <person name="Martin L.B.B."/>
            <person name="Misra R.C."/>
            <person name="Kikuchi S."/>
            <person name="Rejzek M."/>
            <person name="Martin A.C."/>
            <person name="Harkess A."/>
            <person name="Leebens-Mack J."/>
            <person name="Louveau T."/>
            <person name="Stephenson M.J."/>
            <person name="Osbourn A."/>
        </authorList>
    </citation>
    <scope>NUCLEOTIDE SEQUENCE</scope>
    <source>
        <strain evidence="13">S10</strain>
    </source>
</reference>
<dbReference type="SMART" id="SM00490">
    <property type="entry name" value="HELICc"/>
    <property type="match status" value="1"/>
</dbReference>
<dbReference type="Pfam" id="PF00270">
    <property type="entry name" value="DEAD"/>
    <property type="match status" value="1"/>
</dbReference>
<evidence type="ECO:0000256" key="8">
    <source>
        <dbReference type="ARBA" id="ARBA00023187"/>
    </source>
</evidence>
<dbReference type="PROSITE" id="PS51194">
    <property type="entry name" value="HELICASE_CTER"/>
    <property type="match status" value="1"/>
</dbReference>
<dbReference type="GO" id="GO:0045943">
    <property type="term" value="P:positive regulation of transcription by RNA polymerase I"/>
    <property type="evidence" value="ECO:0007669"/>
    <property type="project" value="TreeGrafter"/>
</dbReference>
<dbReference type="Proteomes" id="UP001163823">
    <property type="component" value="Chromosome 10"/>
</dbReference>
<dbReference type="GO" id="GO:0016787">
    <property type="term" value="F:hydrolase activity"/>
    <property type="evidence" value="ECO:0007669"/>
    <property type="project" value="UniProtKB-KW"/>
</dbReference>
<dbReference type="CDD" id="cd17978">
    <property type="entry name" value="DEXHc_DHX33"/>
    <property type="match status" value="1"/>
</dbReference>
<keyword evidence="4" id="KW-0547">Nucleotide-binding</keyword>
<dbReference type="PANTHER" id="PTHR18934:SF118">
    <property type="entry name" value="ATP-DEPENDENT RNA HELICASE DHX33"/>
    <property type="match status" value="1"/>
</dbReference>
<dbReference type="GO" id="GO:0005730">
    <property type="term" value="C:nucleolus"/>
    <property type="evidence" value="ECO:0007669"/>
    <property type="project" value="TreeGrafter"/>
</dbReference>
<name>A0AAD7LAR7_QUISA</name>
<organism evidence="13 14">
    <name type="scientific">Quillaja saponaria</name>
    <name type="common">Soap bark tree</name>
    <dbReference type="NCBI Taxonomy" id="32244"/>
    <lineage>
        <taxon>Eukaryota</taxon>
        <taxon>Viridiplantae</taxon>
        <taxon>Streptophyta</taxon>
        <taxon>Embryophyta</taxon>
        <taxon>Tracheophyta</taxon>
        <taxon>Spermatophyta</taxon>
        <taxon>Magnoliopsida</taxon>
        <taxon>eudicotyledons</taxon>
        <taxon>Gunneridae</taxon>
        <taxon>Pentapetalae</taxon>
        <taxon>rosids</taxon>
        <taxon>fabids</taxon>
        <taxon>Fabales</taxon>
        <taxon>Quillajaceae</taxon>
        <taxon>Quillaja</taxon>
    </lineage>
</organism>
<keyword evidence="6 13" id="KW-0347">Helicase</keyword>
<evidence type="ECO:0000313" key="14">
    <source>
        <dbReference type="Proteomes" id="UP001163823"/>
    </source>
</evidence>
<feature type="compositionally biased region" description="Polar residues" evidence="10">
    <location>
        <begin position="8"/>
        <end position="21"/>
    </location>
</feature>
<dbReference type="SMART" id="SM00487">
    <property type="entry name" value="DEXDc"/>
    <property type="match status" value="1"/>
</dbReference>
<keyword evidence="2" id="KW-0507">mRNA processing</keyword>
<comment type="caution">
    <text evidence="13">The sequence shown here is derived from an EMBL/GenBank/DDBJ whole genome shotgun (WGS) entry which is preliminary data.</text>
</comment>
<dbReference type="PANTHER" id="PTHR18934">
    <property type="entry name" value="ATP-DEPENDENT RNA HELICASE"/>
    <property type="match status" value="1"/>
</dbReference>
<dbReference type="InterPro" id="IPR014001">
    <property type="entry name" value="Helicase_ATP-bd"/>
</dbReference>
<dbReference type="GO" id="GO:0006397">
    <property type="term" value="P:mRNA processing"/>
    <property type="evidence" value="ECO:0007669"/>
    <property type="project" value="UniProtKB-KW"/>
</dbReference>
<dbReference type="SUPFAM" id="SSF52540">
    <property type="entry name" value="P-loop containing nucleoside triphosphate hydrolases"/>
    <property type="match status" value="1"/>
</dbReference>
<evidence type="ECO:0000256" key="10">
    <source>
        <dbReference type="SAM" id="MobiDB-lite"/>
    </source>
</evidence>
<dbReference type="PROSITE" id="PS00690">
    <property type="entry name" value="DEAH_ATP_HELICASE"/>
    <property type="match status" value="1"/>
</dbReference>
<dbReference type="SMART" id="SM00847">
    <property type="entry name" value="HA2"/>
    <property type="match status" value="1"/>
</dbReference>
<feature type="region of interest" description="Disordered" evidence="10">
    <location>
        <begin position="1"/>
        <end position="26"/>
    </location>
</feature>
<protein>
    <recommendedName>
        <fullName evidence="1">RNA helicase</fullName>
        <ecNumber evidence="1">3.6.4.13</ecNumber>
    </recommendedName>
</protein>
<evidence type="ECO:0000256" key="1">
    <source>
        <dbReference type="ARBA" id="ARBA00012552"/>
    </source>
</evidence>
<dbReference type="InterPro" id="IPR001650">
    <property type="entry name" value="Helicase_C-like"/>
</dbReference>
<evidence type="ECO:0000256" key="3">
    <source>
        <dbReference type="ARBA" id="ARBA00022728"/>
    </source>
</evidence>
<keyword evidence="8" id="KW-0508">mRNA splicing</keyword>
<dbReference type="InterPro" id="IPR011545">
    <property type="entry name" value="DEAD/DEAH_box_helicase_dom"/>
</dbReference>
<proteinExistence type="predicted"/>
<keyword evidence="14" id="KW-1185">Reference proteome</keyword>
<dbReference type="CDD" id="cd18791">
    <property type="entry name" value="SF2_C_RHA"/>
    <property type="match status" value="1"/>
</dbReference>
<feature type="domain" description="Helicase C-terminal" evidence="12">
    <location>
        <begin position="282"/>
        <end position="456"/>
    </location>
</feature>
<comment type="catalytic activity">
    <reaction evidence="9">
        <text>ATP + H2O = ADP + phosphate + H(+)</text>
        <dbReference type="Rhea" id="RHEA:13065"/>
        <dbReference type="ChEBI" id="CHEBI:15377"/>
        <dbReference type="ChEBI" id="CHEBI:15378"/>
        <dbReference type="ChEBI" id="CHEBI:30616"/>
        <dbReference type="ChEBI" id="CHEBI:43474"/>
        <dbReference type="ChEBI" id="CHEBI:456216"/>
        <dbReference type="EC" id="3.6.4.13"/>
    </reaction>
</comment>
<dbReference type="Pfam" id="PF07717">
    <property type="entry name" value="OB_NTP_bind"/>
    <property type="match status" value="1"/>
</dbReference>
<evidence type="ECO:0000256" key="4">
    <source>
        <dbReference type="ARBA" id="ARBA00022741"/>
    </source>
</evidence>
<dbReference type="GO" id="GO:0003724">
    <property type="term" value="F:RNA helicase activity"/>
    <property type="evidence" value="ECO:0007669"/>
    <property type="project" value="UniProtKB-EC"/>
</dbReference>
<evidence type="ECO:0000256" key="7">
    <source>
        <dbReference type="ARBA" id="ARBA00022840"/>
    </source>
</evidence>
<evidence type="ECO:0000256" key="2">
    <source>
        <dbReference type="ARBA" id="ARBA00022664"/>
    </source>
</evidence>
<dbReference type="InterPro" id="IPR007502">
    <property type="entry name" value="Helicase-assoc_dom"/>
</dbReference>
<dbReference type="GO" id="GO:0005524">
    <property type="term" value="F:ATP binding"/>
    <property type="evidence" value="ECO:0007669"/>
    <property type="project" value="UniProtKB-KW"/>
</dbReference>
<dbReference type="InterPro" id="IPR002464">
    <property type="entry name" value="DNA/RNA_helicase_DEAH_CS"/>
</dbReference>
<dbReference type="KEGG" id="qsa:O6P43_025561"/>
<dbReference type="EMBL" id="JARAOO010000010">
    <property type="protein sequence ID" value="KAJ7953926.1"/>
    <property type="molecule type" value="Genomic_DNA"/>
</dbReference>
<dbReference type="FunFam" id="3.40.50.300:FF:000007">
    <property type="entry name" value="Pre-mRNA-splicing factor ATP-dependent RNA helicase"/>
    <property type="match status" value="1"/>
</dbReference>
<dbReference type="Pfam" id="PF00271">
    <property type="entry name" value="Helicase_C"/>
    <property type="match status" value="1"/>
</dbReference>
<dbReference type="PROSITE" id="PS51192">
    <property type="entry name" value="HELICASE_ATP_BIND_1"/>
    <property type="match status" value="1"/>
</dbReference>
<dbReference type="InterPro" id="IPR027417">
    <property type="entry name" value="P-loop_NTPase"/>
</dbReference>
<dbReference type="Gene3D" id="1.20.120.1080">
    <property type="match status" value="1"/>
</dbReference>
<keyword evidence="5" id="KW-0378">Hydrolase</keyword>
<dbReference type="EC" id="3.6.4.13" evidence="1"/>
<dbReference type="InterPro" id="IPR011709">
    <property type="entry name" value="DEAD-box_helicase_OB_fold"/>
</dbReference>
<keyword evidence="3" id="KW-0747">Spliceosome</keyword>
<gene>
    <name evidence="13" type="ORF">O6P43_025561</name>
</gene>
<dbReference type="AlphaFoldDB" id="A0AAD7LAR7"/>
<evidence type="ECO:0000259" key="12">
    <source>
        <dbReference type="PROSITE" id="PS51194"/>
    </source>
</evidence>
<evidence type="ECO:0000256" key="9">
    <source>
        <dbReference type="ARBA" id="ARBA00047984"/>
    </source>
</evidence>
<dbReference type="InterPro" id="IPR048333">
    <property type="entry name" value="HA2_WH"/>
</dbReference>
<dbReference type="Pfam" id="PF21010">
    <property type="entry name" value="HA2_C"/>
    <property type="match status" value="1"/>
</dbReference>
<feature type="domain" description="Helicase ATP-binding" evidence="11">
    <location>
        <begin position="56"/>
        <end position="259"/>
    </location>
</feature>
<dbReference type="Gene3D" id="3.40.50.300">
    <property type="entry name" value="P-loop containing nucleotide triphosphate hydrolases"/>
    <property type="match status" value="2"/>
</dbReference>
<evidence type="ECO:0000313" key="13">
    <source>
        <dbReference type="EMBL" id="KAJ7953926.1"/>
    </source>
</evidence>
<sequence>MPSVAQGGLQNKGSHNSSGKFSNKDGTRKAEFFARRQRIAQQRKSLPIAAVEKRLVEEVQKNDTLIIVGETGSGKTTQIPQFLFNAGFCRDGKVVGITQPRRVAAVTVAKRVAEECGVELGQKVGYSIRFEDATSSSTRIKYMTDGLLLREALLDPSLSRYSVIIVDEAHERTVHTDVLLGLLKNVQLARMNSTKYGHNIEDKKVNSVTSLEKENGDTSFLKKCQGRKYSPLKIIIMSASLDARVFSEYFGGAKAVHVQGRQFPVDLFYTLHPETDYLDAALITTFQIHLKESPGDILVFLTGQEEIESAEKFINERLNQLPEGSQKLLTVPIFASLPSEQQMRVFAPAPAGFRKVILATNIAETSVTIPGIKYVIDPGFVKARSYDPVKGMESLIVVPTSKSQAMQRSGRAGREGPGKCFRLYPENEFEKLEDSTKPEIKRCNLSNVILQLKALGVDDILGFDFIEKPPRAAIIKSLEQLFLLGALTDDCRLSDPVGHQMARLPLDPFYSKALILASQFNCLEEMLITVAMLSTESIFYTPRDKGAEAKAAMKCFSSPEGDHLTLINVYRTSDELLEKRKMTFVKEKNDKVLRKWCKDNFINTRSLRHARDIHNQICGHVEQMGLHVTSCGDDMLQYRRCLAASFFLNAAVKQPEGTYRALGSGQVVQIHPTSVLFQKKAECIIFNEMVETSHKYVRNVTRIDYLWLTELAPQYYTSQK</sequence>
<dbReference type="GO" id="GO:0008380">
    <property type="term" value="P:RNA splicing"/>
    <property type="evidence" value="ECO:0007669"/>
    <property type="project" value="UniProtKB-KW"/>
</dbReference>
<dbReference type="Pfam" id="PF04408">
    <property type="entry name" value="WHD_HA2"/>
    <property type="match status" value="1"/>
</dbReference>
<accession>A0AAD7LAR7</accession>
<evidence type="ECO:0000256" key="5">
    <source>
        <dbReference type="ARBA" id="ARBA00022801"/>
    </source>
</evidence>
<evidence type="ECO:0000259" key="11">
    <source>
        <dbReference type="PROSITE" id="PS51192"/>
    </source>
</evidence>
<evidence type="ECO:0000256" key="6">
    <source>
        <dbReference type="ARBA" id="ARBA00022806"/>
    </source>
</evidence>
<dbReference type="FunFam" id="1.10.10.2130:FF:000001">
    <property type="entry name" value="Pre-mRNA-splicing factor ATP-dependent RNA helicase"/>
    <property type="match status" value="1"/>
</dbReference>
<keyword evidence="7" id="KW-0067">ATP-binding</keyword>